<dbReference type="Gene3D" id="3.30.70.3290">
    <property type="match status" value="1"/>
</dbReference>
<reference evidence="6" key="1">
    <citation type="submission" date="2020-07" db="EMBL/GenBank/DDBJ databases">
        <authorList>
            <person name="Pettersson B.M.F."/>
            <person name="Behra P.R.K."/>
            <person name="Ramesh M."/>
            <person name="Das S."/>
            <person name="Dasgupta S."/>
            <person name="Kirsebom L.A."/>
        </authorList>
    </citation>
    <scope>NUCLEOTIDE SEQUENCE</scope>
    <source>
        <strain evidence="6">DSM 44615</strain>
    </source>
</reference>
<evidence type="ECO:0000256" key="3">
    <source>
        <dbReference type="ARBA" id="ARBA00023268"/>
    </source>
</evidence>
<sequence>TIVSLRKGANAQRQITEALATAYISGHRPDFAATHTTANRVELPTYPFQRRRFWPKTAVVGMGSGAVSTSGILGSAKDLASGDTVYSNVFSVKTQPWLAHHVIYGTVVVPGATYAAMALVAAG</sequence>
<dbReference type="Pfam" id="PF21089">
    <property type="entry name" value="PKS_DH_N"/>
    <property type="match status" value="1"/>
</dbReference>
<keyword evidence="3" id="KW-0511">Multifunctional enzyme</keyword>
<dbReference type="GO" id="GO:0004312">
    <property type="term" value="F:fatty acid synthase activity"/>
    <property type="evidence" value="ECO:0007669"/>
    <property type="project" value="TreeGrafter"/>
</dbReference>
<dbReference type="GO" id="GO:0006633">
    <property type="term" value="P:fatty acid biosynthetic process"/>
    <property type="evidence" value="ECO:0007669"/>
    <property type="project" value="TreeGrafter"/>
</dbReference>
<comment type="caution">
    <text evidence="6">The sequence shown here is derived from an EMBL/GenBank/DDBJ whole genome shotgun (WGS) entry which is preliminary data.</text>
</comment>
<dbReference type="PANTHER" id="PTHR43775">
    <property type="entry name" value="FATTY ACID SYNTHASE"/>
    <property type="match status" value="1"/>
</dbReference>
<feature type="non-terminal residue" evidence="6">
    <location>
        <position position="123"/>
    </location>
</feature>
<keyword evidence="2" id="KW-0597">Phosphoprotein</keyword>
<dbReference type="RefSeq" id="WP_264013258.1">
    <property type="nucleotide sequence ID" value="NZ_JACKSJ010000115.1"/>
</dbReference>
<organism evidence="6 7">
    <name type="scientific">[Mycobacterium] manitobense</name>
    <dbReference type="NCBI Taxonomy" id="190147"/>
    <lineage>
        <taxon>Bacteria</taxon>
        <taxon>Bacillati</taxon>
        <taxon>Actinomycetota</taxon>
        <taxon>Actinomycetes</taxon>
        <taxon>Mycobacteriales</taxon>
        <taxon>Mycobacteriaceae</taxon>
        <taxon>Mycolicibacterium</taxon>
    </lineage>
</organism>
<keyword evidence="7" id="KW-1185">Reference proteome</keyword>
<reference evidence="6" key="2">
    <citation type="journal article" date="2022" name="BMC Genomics">
        <title>Comparative genome analysis of mycobacteria focusing on tRNA and non-coding RNA.</title>
        <authorList>
            <person name="Behra P.R.K."/>
            <person name="Pettersson B.M.F."/>
            <person name="Ramesh M."/>
            <person name="Das S."/>
            <person name="Dasgupta S."/>
            <person name="Kirsebom L.A."/>
        </authorList>
    </citation>
    <scope>NUCLEOTIDE SEQUENCE</scope>
    <source>
        <strain evidence="6">DSM 44615</strain>
    </source>
</reference>
<keyword evidence="1" id="KW-0596">Phosphopantetheine</keyword>
<dbReference type="PANTHER" id="PTHR43775:SF37">
    <property type="entry name" value="SI:DKEY-61P9.11"/>
    <property type="match status" value="1"/>
</dbReference>
<protein>
    <submittedName>
        <fullName evidence="6">Polyketide synthase dehydratase domain-containing protein</fullName>
    </submittedName>
</protein>
<dbReference type="InterPro" id="IPR049900">
    <property type="entry name" value="PKS_mFAS_DH"/>
</dbReference>
<dbReference type="Proteomes" id="UP001140293">
    <property type="component" value="Unassembled WGS sequence"/>
</dbReference>
<evidence type="ECO:0000313" key="6">
    <source>
        <dbReference type="EMBL" id="MCV7171070.1"/>
    </source>
</evidence>
<evidence type="ECO:0000256" key="1">
    <source>
        <dbReference type="ARBA" id="ARBA00022450"/>
    </source>
</evidence>
<feature type="non-terminal residue" evidence="6">
    <location>
        <position position="1"/>
    </location>
</feature>
<dbReference type="PROSITE" id="PS52019">
    <property type="entry name" value="PKS_MFAS_DH"/>
    <property type="match status" value="1"/>
</dbReference>
<dbReference type="InterPro" id="IPR042104">
    <property type="entry name" value="PKS_dehydratase_sf"/>
</dbReference>
<gene>
    <name evidence="6" type="ORF">H7I41_14225</name>
</gene>
<proteinExistence type="predicted"/>
<evidence type="ECO:0000256" key="2">
    <source>
        <dbReference type="ARBA" id="ARBA00022553"/>
    </source>
</evidence>
<name>A0A9X2YPG1_9MYCO</name>
<dbReference type="Gene3D" id="3.10.129.110">
    <property type="entry name" value="Polyketide synthase dehydratase"/>
    <property type="match status" value="1"/>
</dbReference>
<accession>A0A9X2YPG1</accession>
<evidence type="ECO:0000259" key="5">
    <source>
        <dbReference type="PROSITE" id="PS52019"/>
    </source>
</evidence>
<dbReference type="EMBL" id="JACKSJ010000115">
    <property type="protein sequence ID" value="MCV7171070.1"/>
    <property type="molecule type" value="Genomic_DNA"/>
</dbReference>
<dbReference type="InterPro" id="IPR049552">
    <property type="entry name" value="PKS_DH_N"/>
</dbReference>
<feature type="domain" description="PKS/mFAS DH" evidence="5">
    <location>
        <begin position="70"/>
        <end position="123"/>
    </location>
</feature>
<evidence type="ECO:0000313" key="7">
    <source>
        <dbReference type="Proteomes" id="UP001140293"/>
    </source>
</evidence>
<dbReference type="InterPro" id="IPR050091">
    <property type="entry name" value="PKS_NRPS_Biosynth_Enz"/>
</dbReference>
<dbReference type="AlphaFoldDB" id="A0A9X2YPG1"/>
<evidence type="ECO:0000256" key="4">
    <source>
        <dbReference type="PROSITE-ProRule" id="PRU01363"/>
    </source>
</evidence>
<comment type="caution">
    <text evidence="4">Lacks conserved residue(s) required for the propagation of feature annotation.</text>
</comment>